<proteinExistence type="predicted"/>
<dbReference type="Proteomes" id="UP001299546">
    <property type="component" value="Unassembled WGS sequence"/>
</dbReference>
<protein>
    <submittedName>
        <fullName evidence="3">Uncharacterized protein</fullName>
    </submittedName>
</protein>
<evidence type="ECO:0000313" key="3">
    <source>
        <dbReference type="EMBL" id="MCB7389533.1"/>
    </source>
</evidence>
<gene>
    <name evidence="3" type="ORF">LIZ65_19815</name>
</gene>
<feature type="transmembrane region" description="Helical" evidence="2">
    <location>
        <begin position="25"/>
        <end position="48"/>
    </location>
</feature>
<dbReference type="RefSeq" id="WP_066732871.1">
    <property type="nucleotide sequence ID" value="NZ_JAJCIQ010000029.1"/>
</dbReference>
<keyword evidence="2" id="KW-0472">Membrane</keyword>
<feature type="region of interest" description="Disordered" evidence="1">
    <location>
        <begin position="252"/>
        <end position="271"/>
    </location>
</feature>
<accession>A0ABS8DM83</accession>
<keyword evidence="2" id="KW-1133">Transmembrane helix</keyword>
<feature type="compositionally biased region" description="Basic and acidic residues" evidence="1">
    <location>
        <begin position="261"/>
        <end position="271"/>
    </location>
</feature>
<organism evidence="3 4">
    <name type="scientific">Bariatricus massiliensis</name>
    <dbReference type="NCBI Taxonomy" id="1745713"/>
    <lineage>
        <taxon>Bacteria</taxon>
        <taxon>Bacillati</taxon>
        <taxon>Bacillota</taxon>
        <taxon>Clostridia</taxon>
        <taxon>Lachnospirales</taxon>
        <taxon>Lachnospiraceae</taxon>
        <taxon>Bariatricus</taxon>
    </lineage>
</organism>
<name>A0ABS8DM83_9FIRM</name>
<keyword evidence="4" id="KW-1185">Reference proteome</keyword>
<evidence type="ECO:0000313" key="4">
    <source>
        <dbReference type="Proteomes" id="UP001299546"/>
    </source>
</evidence>
<sequence length="271" mass="29939">MTIENNAEKRSIAGKGSNAGRRKILIIRGVIAAVIVIALIIAVVKLLGGNSRSTAAYNKPDKAIEEFVDKLASGDFEGVLGIFDSKERAESINLQKYIERMQVLVPSSMPASGEYRVLNEAEFRGQAAAQTKFFAYSLQSKEEIRDSVSGNVAVSDELSAEDIVKALNPEKLKGLKMVSCDVADEVTQKSDQYKANMKDVCAIYGCKTIKEYTALFKLGDKYHQAFFTLAEYEKGWKIQSLSTTLLENDMGTGATMETTEDEYKQQLKDKE</sequence>
<evidence type="ECO:0000256" key="2">
    <source>
        <dbReference type="SAM" id="Phobius"/>
    </source>
</evidence>
<evidence type="ECO:0000256" key="1">
    <source>
        <dbReference type="SAM" id="MobiDB-lite"/>
    </source>
</evidence>
<keyword evidence="2" id="KW-0812">Transmembrane</keyword>
<comment type="caution">
    <text evidence="3">The sequence shown here is derived from an EMBL/GenBank/DDBJ whole genome shotgun (WGS) entry which is preliminary data.</text>
</comment>
<reference evidence="3 4" key="1">
    <citation type="submission" date="2021-10" db="EMBL/GenBank/DDBJ databases">
        <title>Collection of gut derived symbiotic bacterial strains cultured from healthy donors.</title>
        <authorList>
            <person name="Lin H."/>
            <person name="Littmann E."/>
            <person name="Kohout C."/>
            <person name="Pamer E.G."/>
        </authorList>
    </citation>
    <scope>NUCLEOTIDE SEQUENCE [LARGE SCALE GENOMIC DNA]</scope>
    <source>
        <strain evidence="3 4">DFI.1.165</strain>
    </source>
</reference>
<dbReference type="EMBL" id="JAJCIS010000031">
    <property type="protein sequence ID" value="MCB7389533.1"/>
    <property type="molecule type" value="Genomic_DNA"/>
</dbReference>